<name>A0A1H0T544_9ACTN</name>
<accession>A0A1H0T544</accession>
<dbReference type="AlphaFoldDB" id="A0A1H0T544"/>
<feature type="compositionally biased region" description="Low complexity" evidence="1">
    <location>
        <begin position="40"/>
        <end position="80"/>
    </location>
</feature>
<keyword evidence="2" id="KW-0732">Signal</keyword>
<feature type="chain" id="PRO_5039025102" description="Lipoprotein" evidence="2">
    <location>
        <begin position="30"/>
        <end position="208"/>
    </location>
</feature>
<protein>
    <recommendedName>
        <fullName evidence="5">Lipoprotein</fullName>
    </recommendedName>
</protein>
<proteinExistence type="predicted"/>
<evidence type="ECO:0000313" key="3">
    <source>
        <dbReference type="EMBL" id="SDP48656.1"/>
    </source>
</evidence>
<reference evidence="3 4" key="1">
    <citation type="submission" date="2016-10" db="EMBL/GenBank/DDBJ databases">
        <authorList>
            <person name="de Groot N.N."/>
        </authorList>
    </citation>
    <scope>NUCLEOTIDE SEQUENCE [LARGE SCALE GENOMIC DNA]</scope>
    <source>
        <strain evidence="4">P4-7,KCTC 19426,CECT 7604</strain>
    </source>
</reference>
<feature type="compositionally biased region" description="Low complexity" evidence="1">
    <location>
        <begin position="87"/>
        <end position="104"/>
    </location>
</feature>
<dbReference type="PROSITE" id="PS51257">
    <property type="entry name" value="PROKAR_LIPOPROTEIN"/>
    <property type="match status" value="1"/>
</dbReference>
<dbReference type="Proteomes" id="UP000198741">
    <property type="component" value="Chromosome I"/>
</dbReference>
<sequence length="208" mass="20035">MRFRSVSVAGALAGALLVGGCATTVSGQAQVNAAAQATAASSPATSTGSSASSPTGSTESGGSSSTSSATGLTEPSTSGTPVPPTSPGTSTHGTITKSGPSSLSSVPGLSADCNKVLAGVQAFTALFDQISSSGDMNAKVTQASVDAALKALPASGLPPAVQGDVTTLRSWAGGAAGKSMTELAMSLTDGKVTTAITNLSTWLTTNCY</sequence>
<organism evidence="3 4">
    <name type="scientific">Nakamurella panacisegetis</name>
    <dbReference type="NCBI Taxonomy" id="1090615"/>
    <lineage>
        <taxon>Bacteria</taxon>
        <taxon>Bacillati</taxon>
        <taxon>Actinomycetota</taxon>
        <taxon>Actinomycetes</taxon>
        <taxon>Nakamurellales</taxon>
        <taxon>Nakamurellaceae</taxon>
        <taxon>Nakamurella</taxon>
    </lineage>
</organism>
<dbReference type="EMBL" id="LT629710">
    <property type="protein sequence ID" value="SDP48656.1"/>
    <property type="molecule type" value="Genomic_DNA"/>
</dbReference>
<keyword evidence="4" id="KW-1185">Reference proteome</keyword>
<feature type="signal peptide" evidence="2">
    <location>
        <begin position="1"/>
        <end position="29"/>
    </location>
</feature>
<evidence type="ECO:0000313" key="4">
    <source>
        <dbReference type="Proteomes" id="UP000198741"/>
    </source>
</evidence>
<evidence type="ECO:0008006" key="5">
    <source>
        <dbReference type="Google" id="ProtNLM"/>
    </source>
</evidence>
<gene>
    <name evidence="3" type="ORF">SAMN04515671_4451</name>
</gene>
<evidence type="ECO:0000256" key="1">
    <source>
        <dbReference type="SAM" id="MobiDB-lite"/>
    </source>
</evidence>
<evidence type="ECO:0000256" key="2">
    <source>
        <dbReference type="SAM" id="SignalP"/>
    </source>
</evidence>
<feature type="region of interest" description="Disordered" evidence="1">
    <location>
        <begin position="40"/>
        <end position="104"/>
    </location>
</feature>